<dbReference type="PANTHER" id="PTHR47959">
    <property type="entry name" value="ATP-DEPENDENT RNA HELICASE RHLE-RELATED"/>
    <property type="match status" value="1"/>
</dbReference>
<dbReference type="AlphaFoldDB" id="A0AA37SPL5"/>
<reference evidence="8" key="1">
    <citation type="journal article" date="2014" name="Int. J. Syst. Evol. Microbiol.">
        <title>Complete genome sequence of Corynebacterium casei LMG S-19264T (=DSM 44701T), isolated from a smear-ripened cheese.</title>
        <authorList>
            <consortium name="US DOE Joint Genome Institute (JGI-PGF)"/>
            <person name="Walter F."/>
            <person name="Albersmeier A."/>
            <person name="Kalinowski J."/>
            <person name="Ruckert C."/>
        </authorList>
    </citation>
    <scope>NUCLEOTIDE SEQUENCE</scope>
    <source>
        <strain evidence="8">NBRC 108769</strain>
    </source>
</reference>
<comment type="caution">
    <text evidence="8">The sequence shown here is derived from an EMBL/GenBank/DDBJ whole genome shotgun (WGS) entry which is preliminary data.</text>
</comment>
<dbReference type="GO" id="GO:0005524">
    <property type="term" value="F:ATP binding"/>
    <property type="evidence" value="ECO:0007669"/>
    <property type="project" value="UniProtKB-KW"/>
</dbReference>
<keyword evidence="2" id="KW-0378">Hydrolase</keyword>
<keyword evidence="1" id="KW-0547">Nucleotide-binding</keyword>
<keyword evidence="3 8" id="KW-0347">Helicase</keyword>
<dbReference type="InterPro" id="IPR027417">
    <property type="entry name" value="P-loop_NTPase"/>
</dbReference>
<dbReference type="InterPro" id="IPR044742">
    <property type="entry name" value="DEAD/DEAH_RhlB"/>
</dbReference>
<keyword evidence="9" id="KW-1185">Reference proteome</keyword>
<dbReference type="Gene3D" id="3.40.50.300">
    <property type="entry name" value="P-loop containing nucleotide triphosphate hydrolases"/>
    <property type="match status" value="2"/>
</dbReference>
<accession>A0AA37SPL5</accession>
<feature type="domain" description="Helicase C-terminal" evidence="7">
    <location>
        <begin position="216"/>
        <end position="364"/>
    </location>
</feature>
<dbReference type="InterPro" id="IPR001650">
    <property type="entry name" value="Helicase_C-like"/>
</dbReference>
<evidence type="ECO:0000313" key="8">
    <source>
        <dbReference type="EMBL" id="GLR17122.1"/>
    </source>
</evidence>
<dbReference type="Pfam" id="PF00271">
    <property type="entry name" value="Helicase_C"/>
    <property type="match status" value="1"/>
</dbReference>
<keyword evidence="4" id="KW-0067">ATP-binding</keyword>
<evidence type="ECO:0000256" key="2">
    <source>
        <dbReference type="ARBA" id="ARBA00022801"/>
    </source>
</evidence>
<evidence type="ECO:0000259" key="7">
    <source>
        <dbReference type="PROSITE" id="PS51194"/>
    </source>
</evidence>
<name>A0AA37SPL5_9BACT</name>
<dbReference type="Pfam" id="PF03880">
    <property type="entry name" value="DbpA"/>
    <property type="match status" value="1"/>
</dbReference>
<dbReference type="SMART" id="SM00490">
    <property type="entry name" value="HELICc"/>
    <property type="match status" value="1"/>
</dbReference>
<dbReference type="SMART" id="SM00487">
    <property type="entry name" value="DEXDc"/>
    <property type="match status" value="1"/>
</dbReference>
<evidence type="ECO:0000256" key="5">
    <source>
        <dbReference type="ARBA" id="ARBA00038437"/>
    </source>
</evidence>
<dbReference type="GO" id="GO:0005829">
    <property type="term" value="C:cytosol"/>
    <property type="evidence" value="ECO:0007669"/>
    <property type="project" value="TreeGrafter"/>
</dbReference>
<dbReference type="InterPro" id="IPR014001">
    <property type="entry name" value="Helicase_ATP-bd"/>
</dbReference>
<dbReference type="Pfam" id="PF00270">
    <property type="entry name" value="DEAD"/>
    <property type="match status" value="1"/>
</dbReference>
<dbReference type="PROSITE" id="PS51192">
    <property type="entry name" value="HELICASE_ATP_BIND_1"/>
    <property type="match status" value="1"/>
</dbReference>
<dbReference type="PROSITE" id="PS51194">
    <property type="entry name" value="HELICASE_CTER"/>
    <property type="match status" value="1"/>
</dbReference>
<dbReference type="InterPro" id="IPR012677">
    <property type="entry name" value="Nucleotide-bd_a/b_plait_sf"/>
</dbReference>
<dbReference type="Proteomes" id="UP001156666">
    <property type="component" value="Unassembled WGS sequence"/>
</dbReference>
<feature type="domain" description="Helicase ATP-binding" evidence="6">
    <location>
        <begin position="24"/>
        <end position="192"/>
    </location>
</feature>
<dbReference type="GO" id="GO:0016787">
    <property type="term" value="F:hydrolase activity"/>
    <property type="evidence" value="ECO:0007669"/>
    <property type="project" value="UniProtKB-KW"/>
</dbReference>
<gene>
    <name evidence="8" type="ORF">GCM10007940_17370</name>
</gene>
<dbReference type="EMBL" id="BSOH01000007">
    <property type="protein sequence ID" value="GLR17122.1"/>
    <property type="molecule type" value="Genomic_DNA"/>
</dbReference>
<dbReference type="InterPro" id="IPR011545">
    <property type="entry name" value="DEAD/DEAH_box_helicase_dom"/>
</dbReference>
<comment type="similarity">
    <text evidence="5">Belongs to the DEAD box helicase family.</text>
</comment>
<evidence type="ECO:0000259" key="6">
    <source>
        <dbReference type="PROSITE" id="PS51192"/>
    </source>
</evidence>
<dbReference type="CDD" id="cd00268">
    <property type="entry name" value="DEADc"/>
    <property type="match status" value="1"/>
</dbReference>
<dbReference type="GO" id="GO:0003676">
    <property type="term" value="F:nucleic acid binding"/>
    <property type="evidence" value="ECO:0007669"/>
    <property type="project" value="InterPro"/>
</dbReference>
<dbReference type="RefSeq" id="WP_235290700.1">
    <property type="nucleotide sequence ID" value="NZ_BSOH01000007.1"/>
</dbReference>
<dbReference type="Gene3D" id="3.30.70.330">
    <property type="match status" value="1"/>
</dbReference>
<proteinExistence type="inferred from homology"/>
<dbReference type="PANTHER" id="PTHR47959:SF1">
    <property type="entry name" value="ATP-DEPENDENT RNA HELICASE DBPA"/>
    <property type="match status" value="1"/>
</dbReference>
<dbReference type="InterPro" id="IPR005580">
    <property type="entry name" value="DbpA/CsdA_RNA-bd_dom"/>
</dbReference>
<evidence type="ECO:0000256" key="4">
    <source>
        <dbReference type="ARBA" id="ARBA00022840"/>
    </source>
</evidence>
<evidence type="ECO:0000313" key="9">
    <source>
        <dbReference type="Proteomes" id="UP001156666"/>
    </source>
</evidence>
<sequence>MNIYAKAQQKLNITSFNEMQKEAFEKIPSGEDVVLLSRTGSGKTLAFLLPLLDQIDPAIKRTQLLIIAPTREIALQLTSVTQDLRFGFNILCCYGGHPIRFEKKALLSFPDIIIGTPGRILDHLDRETIDPLTLKFLVLDEFDKTLEMGFHEQMQSIIKHLRYKPQYILTSATEALEIPSFVPLNNAETINYIEDQTIKGLKLHVVPSPAKDKLETLFQLINDIGHQSTFIFCNYRETVQRISDYLKSKKIHNDILHGGLQQMDRENVLSKFRNGSVRILVTTDLAGRGLDIPLVENVVHYHLPSSEETFIHRNGRTARMESDGDAYTITFHEEETPDFIKKIDHEYLPTGETRDLPLPDFETVMINKGKRDKVRKGDVVGFLFKIGALGKEELGLIEVKDNFSLAGVSRNAASSLVKKTNNQKIKGKKALVRIL</sequence>
<evidence type="ECO:0000256" key="3">
    <source>
        <dbReference type="ARBA" id="ARBA00022806"/>
    </source>
</evidence>
<dbReference type="GO" id="GO:0003724">
    <property type="term" value="F:RNA helicase activity"/>
    <property type="evidence" value="ECO:0007669"/>
    <property type="project" value="TreeGrafter"/>
</dbReference>
<dbReference type="CDD" id="cd18787">
    <property type="entry name" value="SF2_C_DEAD"/>
    <property type="match status" value="1"/>
</dbReference>
<dbReference type="InterPro" id="IPR050079">
    <property type="entry name" value="DEAD_box_RNA_helicase"/>
</dbReference>
<reference evidence="8" key="2">
    <citation type="submission" date="2023-01" db="EMBL/GenBank/DDBJ databases">
        <title>Draft genome sequence of Portibacter lacus strain NBRC 108769.</title>
        <authorList>
            <person name="Sun Q."/>
            <person name="Mori K."/>
        </authorList>
    </citation>
    <scope>NUCLEOTIDE SEQUENCE</scope>
    <source>
        <strain evidence="8">NBRC 108769</strain>
    </source>
</reference>
<protein>
    <submittedName>
        <fullName evidence="8">Helicase</fullName>
    </submittedName>
</protein>
<organism evidence="8 9">
    <name type="scientific">Portibacter lacus</name>
    <dbReference type="NCBI Taxonomy" id="1099794"/>
    <lineage>
        <taxon>Bacteria</taxon>
        <taxon>Pseudomonadati</taxon>
        <taxon>Bacteroidota</taxon>
        <taxon>Saprospiria</taxon>
        <taxon>Saprospirales</taxon>
        <taxon>Haliscomenobacteraceae</taxon>
        <taxon>Portibacter</taxon>
    </lineage>
</organism>
<dbReference type="SUPFAM" id="SSF52540">
    <property type="entry name" value="P-loop containing nucleoside triphosphate hydrolases"/>
    <property type="match status" value="1"/>
</dbReference>
<evidence type="ECO:0000256" key="1">
    <source>
        <dbReference type="ARBA" id="ARBA00022741"/>
    </source>
</evidence>